<evidence type="ECO:0000313" key="2">
    <source>
        <dbReference type="EMBL" id="MBB3089214.1"/>
    </source>
</evidence>
<dbReference type="SMART" id="SM00567">
    <property type="entry name" value="EZ_HEAT"/>
    <property type="match status" value="1"/>
</dbReference>
<dbReference type="AlphaFoldDB" id="A0A7W5F8G2"/>
<dbReference type="InterPro" id="IPR004155">
    <property type="entry name" value="PBS_lyase_HEAT"/>
</dbReference>
<comment type="caution">
    <text evidence="2">The sequence shown here is derived from an EMBL/GenBank/DDBJ whole genome shotgun (WGS) entry which is preliminary data.</text>
</comment>
<dbReference type="RefSeq" id="WP_183545039.1">
    <property type="nucleotide sequence ID" value="NZ_BMQT01000002.1"/>
</dbReference>
<dbReference type="SUPFAM" id="SSF48371">
    <property type="entry name" value="ARM repeat"/>
    <property type="match status" value="1"/>
</dbReference>
<reference evidence="2 3" key="1">
    <citation type="submission" date="2020-08" db="EMBL/GenBank/DDBJ databases">
        <title>Genomic Encyclopedia of Type Strains, Phase III (KMG-III): the genomes of soil and plant-associated and newly described type strains.</title>
        <authorList>
            <person name="Whitman W."/>
        </authorList>
    </citation>
    <scope>NUCLEOTIDE SEQUENCE [LARGE SCALE GENOMIC DNA]</scope>
    <source>
        <strain evidence="2 3">CECT 3302</strain>
    </source>
</reference>
<dbReference type="InterPro" id="IPR025406">
    <property type="entry name" value="DUF4132"/>
</dbReference>
<sequence>MANILGRLVGGKGPSRELRDALKALLLESQELFDQAVGYVHDGSTPEVLMALDGRDTSAVNTVMGAPGSATSYRWVDQALAGRTREVTECTPDRISAARSNLYEVDGSLTIEQEVRLARLLTAIATDVEGAREGVPAWLTVLVNDVATSAAAHQRCKHPSAGRRERWTAEHVERVAREGGLADPVTMTLRVLLEDPAPSTWRDNPLALFHQGHGLETYLVDHPAEVAAAVPKLSASGRTVFLTIVSERHVPTFVDVVASLVADPAKGVRKEAGLLIAKADEKQQVELLAPLLITAPSAVLGDLADRVAALPGGAPAIEERLAQVKGARAAALTKALDRAKVLEAPVAAIEVPPFEELAGTDLTDDLVRLAEAAVTETIARTEKVLAQNDQYDPHGWRREAAKRQRKEAAGLTPRDFRRLGEVLGGTEDAGDPGVRRAAMFVTGNHLLSNVPGATLFHWLRLAALMHKGRSFSWYHVVPHLTPEVDVRAIAAALHGAGLSPTEVDEAVDAFVFSRWHWIGEPLEPAAVWPYYAERLEVLDRHLAGVDTGSPAPARALEILAAFPTVPVELLPRVTSLALGEGKTFRHAAQVTLEAHPGVRLLAEQGLTDSKTEVRTTAAVWVRRLGDPDSLPALRTALAKEKREVARAALLSALEALGEDISEHLSPERLLAESARGLKAKPPASMSWFPYSGLPQVSWADGTPVPPEVVRWWAVLAVKLKAPSGAGLIERYVSLLDEPSRASLGSFALSAWIAQDTLNPTQEESRVYAEERAQRSYDSAQKGIKQHPTNQWAQEQAAMSVEDHYRAYYRRHQATYLGSATADKGLLALTVGMPGGELATAVQRYLKTHIGRRSQAESLVRALAANGEQAAVQLLLAISRRFKQASVQEVARDLAEQLAEDRGWTADQLADRTIQTAGFDDDGVLRLDLGNRVITGRITEKFTLELSNAEGKVIKALPATRADDDPELYKAAKAQLSASRKELKAVVALQTARLYEAMCTGRTWTSEEFTEYVAGHPVMSRLAARLLWVSDPGTPTQRAFRPGDGALIDADDEDVELSAGGQVGLAHAVTLGAEASATWREHLADYQVAPLFDQLDGVLPTIAAGATSIDDHKGWLTDSFSIRGRATKLGYVRSAAEDAGWFTAYCKPYPSVGLRVDLEFTGAYLPEENIAAAMTELVVVRTDRKLGKLGKVPLSEVPTVLLAEAYRDYVHVAEAGSFDADWAKKSSY</sequence>
<accession>A0A7W5F8G2</accession>
<evidence type="ECO:0000259" key="1">
    <source>
        <dbReference type="Pfam" id="PF13569"/>
    </source>
</evidence>
<dbReference type="Pfam" id="PF13569">
    <property type="entry name" value="DUF4132"/>
    <property type="match status" value="1"/>
</dbReference>
<evidence type="ECO:0000313" key="3">
    <source>
        <dbReference type="Proteomes" id="UP000577707"/>
    </source>
</evidence>
<dbReference type="InterPro" id="IPR016024">
    <property type="entry name" value="ARM-type_fold"/>
</dbReference>
<dbReference type="EMBL" id="JACHXG010000004">
    <property type="protein sequence ID" value="MBB3089214.1"/>
    <property type="molecule type" value="Genomic_DNA"/>
</dbReference>
<organism evidence="2 3">
    <name type="scientific">Nocardioides albus</name>
    <dbReference type="NCBI Taxonomy" id="1841"/>
    <lineage>
        <taxon>Bacteria</taxon>
        <taxon>Bacillati</taxon>
        <taxon>Actinomycetota</taxon>
        <taxon>Actinomycetes</taxon>
        <taxon>Propionibacteriales</taxon>
        <taxon>Nocardioidaceae</taxon>
        <taxon>Nocardioides</taxon>
    </lineage>
</organism>
<keyword evidence="3" id="KW-1185">Reference proteome</keyword>
<protein>
    <recommendedName>
        <fullName evidence="1">DUF4132 domain-containing protein</fullName>
    </recommendedName>
</protein>
<feature type="domain" description="DUF4132" evidence="1">
    <location>
        <begin position="950"/>
        <end position="1095"/>
    </location>
</feature>
<name>A0A7W5F8G2_9ACTN</name>
<gene>
    <name evidence="2" type="ORF">FHS12_002160</name>
</gene>
<dbReference type="InterPro" id="IPR011989">
    <property type="entry name" value="ARM-like"/>
</dbReference>
<dbReference type="Gene3D" id="1.25.10.10">
    <property type="entry name" value="Leucine-rich Repeat Variant"/>
    <property type="match status" value="1"/>
</dbReference>
<dbReference type="Proteomes" id="UP000577707">
    <property type="component" value="Unassembled WGS sequence"/>
</dbReference>
<proteinExistence type="predicted"/>